<comment type="caution">
    <text evidence="1">The sequence shown here is derived from an EMBL/GenBank/DDBJ whole genome shotgun (WGS) entry which is preliminary data.</text>
</comment>
<accession>A0A9P7MKX5</accession>
<organism evidence="1 2">
    <name type="scientific">Claviceps pazoutovae</name>
    <dbReference type="NCBI Taxonomy" id="1649127"/>
    <lineage>
        <taxon>Eukaryota</taxon>
        <taxon>Fungi</taxon>
        <taxon>Dikarya</taxon>
        <taxon>Ascomycota</taxon>
        <taxon>Pezizomycotina</taxon>
        <taxon>Sordariomycetes</taxon>
        <taxon>Hypocreomycetidae</taxon>
        <taxon>Hypocreales</taxon>
        <taxon>Clavicipitaceae</taxon>
        <taxon>Claviceps</taxon>
    </lineage>
</organism>
<name>A0A9P7MKX5_9HYPO</name>
<proteinExistence type="predicted"/>
<evidence type="ECO:0000313" key="2">
    <source>
        <dbReference type="Proteomes" id="UP000706124"/>
    </source>
</evidence>
<sequence length="65" mass="7375">MCSTRMYHVMQAAAGRVDDDGDVTMGDVEAQEKFLHENPPLVTLKMKTLHLEEKLSRSSWLSARL</sequence>
<dbReference type="AlphaFoldDB" id="A0A9P7MKX5"/>
<keyword evidence="2" id="KW-1185">Reference proteome</keyword>
<gene>
    <name evidence="1" type="ORF">E4U60_006225</name>
</gene>
<protein>
    <submittedName>
        <fullName evidence="1">Uncharacterized protein</fullName>
    </submittedName>
</protein>
<reference evidence="1 2" key="1">
    <citation type="journal article" date="2020" name="bioRxiv">
        <title>Whole genome comparisons of ergot fungi reveals the divergence and evolution of species within the genus Claviceps are the result of varying mechanisms driving genome evolution and host range expansion.</title>
        <authorList>
            <person name="Wyka S.A."/>
            <person name="Mondo S.J."/>
            <person name="Liu M."/>
            <person name="Dettman J."/>
            <person name="Nalam V."/>
            <person name="Broders K.D."/>
        </authorList>
    </citation>
    <scope>NUCLEOTIDE SEQUENCE [LARGE SCALE GENOMIC DNA]</scope>
    <source>
        <strain evidence="1 2">CCC 1485</strain>
    </source>
</reference>
<evidence type="ECO:0000313" key="1">
    <source>
        <dbReference type="EMBL" id="KAG5949299.1"/>
    </source>
</evidence>
<dbReference type="EMBL" id="SRPO01000006">
    <property type="protein sequence ID" value="KAG5949299.1"/>
    <property type="molecule type" value="Genomic_DNA"/>
</dbReference>
<dbReference type="Proteomes" id="UP000706124">
    <property type="component" value="Unassembled WGS sequence"/>
</dbReference>